<dbReference type="EMBL" id="KB644414">
    <property type="protein sequence ID" value="EPS32128.1"/>
    <property type="molecule type" value="Genomic_DNA"/>
</dbReference>
<evidence type="ECO:0000313" key="2">
    <source>
        <dbReference type="Proteomes" id="UP000019376"/>
    </source>
</evidence>
<keyword evidence="2" id="KW-1185">Reference proteome</keyword>
<protein>
    <submittedName>
        <fullName evidence="1">Uncharacterized protein</fullName>
    </submittedName>
</protein>
<organism evidence="1 2">
    <name type="scientific">Penicillium oxalicum (strain 114-2 / CGMCC 5302)</name>
    <name type="common">Penicillium decumbens</name>
    <dbReference type="NCBI Taxonomy" id="933388"/>
    <lineage>
        <taxon>Eukaryota</taxon>
        <taxon>Fungi</taxon>
        <taxon>Dikarya</taxon>
        <taxon>Ascomycota</taxon>
        <taxon>Pezizomycotina</taxon>
        <taxon>Eurotiomycetes</taxon>
        <taxon>Eurotiomycetidae</taxon>
        <taxon>Eurotiales</taxon>
        <taxon>Aspergillaceae</taxon>
        <taxon>Penicillium</taxon>
    </lineage>
</organism>
<dbReference type="AlphaFoldDB" id="S8B064"/>
<evidence type="ECO:0000313" key="1">
    <source>
        <dbReference type="EMBL" id="EPS32128.1"/>
    </source>
</evidence>
<accession>S8B064</accession>
<sequence>MTRFFCAGFSSHVRLAAIKNCAGHTKAFLAIVHPDRTNLLHQVPSSSDGPSSYGVRSGSEYCVTDLLRAPAKEAQRVILVGACKVGLFGGSLSAVVSPAPTAGAGTLVEMTLVVTLVGSSALQGLPGCPRIHLPHLPHPREVNSRCGLTDQSPTSAPFLVRF</sequence>
<dbReference type="Proteomes" id="UP000019376">
    <property type="component" value="Unassembled WGS sequence"/>
</dbReference>
<gene>
    <name evidence="1" type="ORF">PDE_07087</name>
</gene>
<reference evidence="1 2" key="1">
    <citation type="journal article" date="2013" name="PLoS ONE">
        <title>Genomic and secretomic analyses reveal unique features of the lignocellulolytic enzyme system of Penicillium decumbens.</title>
        <authorList>
            <person name="Liu G."/>
            <person name="Zhang L."/>
            <person name="Wei X."/>
            <person name="Zou G."/>
            <person name="Qin Y."/>
            <person name="Ma L."/>
            <person name="Li J."/>
            <person name="Zheng H."/>
            <person name="Wang S."/>
            <person name="Wang C."/>
            <person name="Xun L."/>
            <person name="Zhao G.-P."/>
            <person name="Zhou Z."/>
            <person name="Qu Y."/>
        </authorList>
    </citation>
    <scope>NUCLEOTIDE SEQUENCE [LARGE SCALE GENOMIC DNA]</scope>
    <source>
        <strain evidence="2">114-2 / CGMCC 5302</strain>
    </source>
</reference>
<proteinExistence type="predicted"/>
<dbReference type="HOGENOM" id="CLU_1635970_0_0_1"/>
<name>S8B064_PENO1</name>